<organism evidence="3 4">
    <name type="scientific">Salinicola socius</name>
    <dbReference type="NCBI Taxonomy" id="404433"/>
    <lineage>
        <taxon>Bacteria</taxon>
        <taxon>Pseudomonadati</taxon>
        <taxon>Pseudomonadota</taxon>
        <taxon>Gammaproteobacteria</taxon>
        <taxon>Oceanospirillales</taxon>
        <taxon>Halomonadaceae</taxon>
        <taxon>Salinicola</taxon>
    </lineage>
</organism>
<dbReference type="OrthoDB" id="7025534at2"/>
<dbReference type="STRING" id="404433.BTW07_08605"/>
<dbReference type="RefSeq" id="WP_075569771.1">
    <property type="nucleotide sequence ID" value="NZ_MSDO01000010.1"/>
</dbReference>
<dbReference type="InterPro" id="IPR009936">
    <property type="entry name" value="DUF1468"/>
</dbReference>
<name>A0A1Q8SSX9_9GAMM</name>
<evidence type="ECO:0000256" key="1">
    <source>
        <dbReference type="SAM" id="Phobius"/>
    </source>
</evidence>
<keyword evidence="1" id="KW-0812">Transmembrane</keyword>
<protein>
    <submittedName>
        <fullName evidence="3">Tricarboxylic transporter</fullName>
    </submittedName>
</protein>
<keyword evidence="1" id="KW-1133">Transmembrane helix</keyword>
<feature type="transmembrane region" description="Helical" evidence="1">
    <location>
        <begin position="70"/>
        <end position="88"/>
    </location>
</feature>
<accession>A0A1Q8SSX9</accession>
<feature type="domain" description="DUF1468" evidence="2">
    <location>
        <begin position="8"/>
        <end position="140"/>
    </location>
</feature>
<sequence>MKLAADRVLSLLLLGLAAFVAVQAWQLQVPFSYDPVGPKAVPLILSALLAVLAIVLFVRPGAGGEWPTGALLLRLVFTMAVLGAYAALFINLGFLVTTALVSVVIAWLFGATPVKAVVGGLLLALGSYLLFTYGLGISLPTGSWIEPLLGSH</sequence>
<dbReference type="Proteomes" id="UP000186878">
    <property type="component" value="Unassembled WGS sequence"/>
</dbReference>
<keyword evidence="4" id="KW-1185">Reference proteome</keyword>
<dbReference type="AlphaFoldDB" id="A0A1Q8SSX9"/>
<feature type="transmembrane region" description="Helical" evidence="1">
    <location>
        <begin position="94"/>
        <end position="110"/>
    </location>
</feature>
<gene>
    <name evidence="3" type="ORF">BTW07_08605</name>
</gene>
<keyword evidence="1" id="KW-0472">Membrane</keyword>
<evidence type="ECO:0000313" key="4">
    <source>
        <dbReference type="Proteomes" id="UP000186878"/>
    </source>
</evidence>
<feature type="transmembrane region" description="Helical" evidence="1">
    <location>
        <begin position="117"/>
        <end position="139"/>
    </location>
</feature>
<dbReference type="Pfam" id="PF07331">
    <property type="entry name" value="TctB"/>
    <property type="match status" value="1"/>
</dbReference>
<evidence type="ECO:0000313" key="3">
    <source>
        <dbReference type="EMBL" id="OLO04482.1"/>
    </source>
</evidence>
<comment type="caution">
    <text evidence="3">The sequence shown here is derived from an EMBL/GenBank/DDBJ whole genome shotgun (WGS) entry which is preliminary data.</text>
</comment>
<proteinExistence type="predicted"/>
<evidence type="ECO:0000259" key="2">
    <source>
        <dbReference type="Pfam" id="PF07331"/>
    </source>
</evidence>
<reference evidence="3 4" key="1">
    <citation type="submission" date="2016-12" db="EMBL/GenBank/DDBJ databases">
        <title>Draft genome sequences of strains Salinicola socius SMB35, Salinicola sp. MH3R3-1 and Chromohalobacter sp. SMB17 from the Verkhnekamsk potash mining region of Russia.</title>
        <authorList>
            <person name="Mavrodi D.V."/>
            <person name="Olsson B.E."/>
            <person name="Korsakova E.S."/>
            <person name="Pyankova A."/>
            <person name="Mavrodi O.V."/>
            <person name="Plotnikova E.G."/>
        </authorList>
    </citation>
    <scope>NUCLEOTIDE SEQUENCE [LARGE SCALE GENOMIC DNA]</scope>
    <source>
        <strain evidence="3 4">SMB35</strain>
    </source>
</reference>
<feature type="transmembrane region" description="Helical" evidence="1">
    <location>
        <begin position="40"/>
        <end position="58"/>
    </location>
</feature>
<dbReference type="EMBL" id="MSDO01000010">
    <property type="protein sequence ID" value="OLO04482.1"/>
    <property type="molecule type" value="Genomic_DNA"/>
</dbReference>